<dbReference type="Pfam" id="PF07848">
    <property type="entry name" value="PaaX"/>
    <property type="match status" value="1"/>
</dbReference>
<dbReference type="Proteomes" id="UP001144280">
    <property type="component" value="Unassembled WGS sequence"/>
</dbReference>
<dbReference type="InterPro" id="IPR036390">
    <property type="entry name" value="WH_DNA-bd_sf"/>
</dbReference>
<dbReference type="InterPro" id="IPR012906">
    <property type="entry name" value="PaaX-like_N"/>
</dbReference>
<evidence type="ECO:0000259" key="3">
    <source>
        <dbReference type="Pfam" id="PF20803"/>
    </source>
</evidence>
<feature type="domain" description="Transcriptional repressor PaaX-like central Cas2-like" evidence="3">
    <location>
        <begin position="104"/>
        <end position="178"/>
    </location>
</feature>
<name>A0ABQ5R1K7_9ACTN</name>
<dbReference type="RefSeq" id="WP_281900345.1">
    <property type="nucleotide sequence ID" value="NZ_BSDI01000031.1"/>
</dbReference>
<dbReference type="PANTHER" id="PTHR30319:SF1">
    <property type="entry name" value="TRANSCRIPTIONAL REPRESSOR PAAX"/>
    <property type="match status" value="1"/>
</dbReference>
<dbReference type="Pfam" id="PF08223">
    <property type="entry name" value="PaaX_C"/>
    <property type="match status" value="1"/>
</dbReference>
<evidence type="ECO:0000259" key="1">
    <source>
        <dbReference type="Pfam" id="PF07848"/>
    </source>
</evidence>
<dbReference type="Pfam" id="PF20803">
    <property type="entry name" value="PaaX_M"/>
    <property type="match status" value="1"/>
</dbReference>
<protein>
    <submittedName>
        <fullName evidence="4">PaaX family transcriptional regulator</fullName>
    </submittedName>
</protein>
<keyword evidence="5" id="KW-1185">Reference proteome</keyword>
<dbReference type="Gene3D" id="3.30.70.2650">
    <property type="match status" value="1"/>
</dbReference>
<proteinExistence type="predicted"/>
<dbReference type="PANTHER" id="PTHR30319">
    <property type="entry name" value="PHENYLACETIC ACID REGULATOR-RELATED TRANSCRIPTIONAL REPRESSOR"/>
    <property type="match status" value="1"/>
</dbReference>
<reference evidence="4" key="1">
    <citation type="submission" date="2022-12" db="EMBL/GenBank/DDBJ databases">
        <title>New Phytohabitans aurantiacus sp. RD004123 nov., an actinomycete isolated from soil.</title>
        <authorList>
            <person name="Triningsih D.W."/>
            <person name="Harunari E."/>
            <person name="Igarashi Y."/>
        </authorList>
    </citation>
    <scope>NUCLEOTIDE SEQUENCE</scope>
    <source>
        <strain evidence="4">RD004123</strain>
    </source>
</reference>
<dbReference type="InterPro" id="IPR048846">
    <property type="entry name" value="PaaX-like_central"/>
</dbReference>
<evidence type="ECO:0000259" key="2">
    <source>
        <dbReference type="Pfam" id="PF08223"/>
    </source>
</evidence>
<feature type="domain" description="Transcriptional repressor PaaX-like C-terminal" evidence="2">
    <location>
        <begin position="183"/>
        <end position="265"/>
    </location>
</feature>
<sequence length="275" mass="31211">MTTAPAPPVGIRPQTLMLTFLGNAVLGRDIAVFSGSFIAVMERLNVAEQATRSTLTRMVDRGLLARHRQGRKMYFGLTPHAAEVLTEGEQRVWRAGAVNGDERQRWTLLGFSLPESRRDDRHQIRSRLRWAGFGMLRSGLWIAPGTPDLATVLPDRRLLDDVLAFRAEPAEPTDIDQLVRQAYDLEAIASGYHQFVRRWDRARPLPSAPDDLARLLWLLSEWFLLLRDDPRIPLRHLPAAWPAVAAEKLFHRQHTRLVKSARRITDTVLDSVPLA</sequence>
<evidence type="ECO:0000313" key="5">
    <source>
        <dbReference type="Proteomes" id="UP001144280"/>
    </source>
</evidence>
<dbReference type="InterPro" id="IPR036388">
    <property type="entry name" value="WH-like_DNA-bd_sf"/>
</dbReference>
<dbReference type="EMBL" id="BSDI01000031">
    <property type="protein sequence ID" value="GLI00193.1"/>
    <property type="molecule type" value="Genomic_DNA"/>
</dbReference>
<organism evidence="4 5">
    <name type="scientific">Phytohabitans aurantiacus</name>
    <dbReference type="NCBI Taxonomy" id="3016789"/>
    <lineage>
        <taxon>Bacteria</taxon>
        <taxon>Bacillati</taxon>
        <taxon>Actinomycetota</taxon>
        <taxon>Actinomycetes</taxon>
        <taxon>Micromonosporales</taxon>
        <taxon>Micromonosporaceae</taxon>
    </lineage>
</organism>
<dbReference type="InterPro" id="IPR011965">
    <property type="entry name" value="PaaX_trns_reg"/>
</dbReference>
<dbReference type="InterPro" id="IPR013225">
    <property type="entry name" value="PaaX_C"/>
</dbReference>
<dbReference type="SUPFAM" id="SSF46785">
    <property type="entry name" value="Winged helix' DNA-binding domain"/>
    <property type="match status" value="1"/>
</dbReference>
<gene>
    <name evidence="4" type="primary">paaX_2</name>
    <name evidence="4" type="ORF">Pa4123_54690</name>
</gene>
<dbReference type="PIRSF" id="PIRSF020623">
    <property type="entry name" value="PaaX"/>
    <property type="match status" value="1"/>
</dbReference>
<evidence type="ECO:0000313" key="4">
    <source>
        <dbReference type="EMBL" id="GLI00193.1"/>
    </source>
</evidence>
<comment type="caution">
    <text evidence="4">The sequence shown here is derived from an EMBL/GenBank/DDBJ whole genome shotgun (WGS) entry which is preliminary data.</text>
</comment>
<accession>A0ABQ5R1K7</accession>
<feature type="domain" description="Transcriptional repressor PaaX-like N-terminal" evidence="1">
    <location>
        <begin position="13"/>
        <end position="79"/>
    </location>
</feature>
<dbReference type="Gene3D" id="1.10.10.10">
    <property type="entry name" value="Winged helix-like DNA-binding domain superfamily/Winged helix DNA-binding domain"/>
    <property type="match status" value="1"/>
</dbReference>